<evidence type="ECO:0000313" key="2">
    <source>
        <dbReference type="EMBL" id="KAL0268090.1"/>
    </source>
</evidence>
<dbReference type="AlphaFoldDB" id="A0AAW2HEG2"/>
<comment type="caution">
    <text evidence="2">The sequence shown here is derived from an EMBL/GenBank/DDBJ whole genome shotgun (WGS) entry which is preliminary data.</text>
</comment>
<dbReference type="EMBL" id="JARGDH010000005">
    <property type="protein sequence ID" value="KAL0268090.1"/>
    <property type="molecule type" value="Genomic_DNA"/>
</dbReference>
<name>A0AAW2HEG2_9NEOP</name>
<gene>
    <name evidence="2" type="ORF">PYX00_010164</name>
</gene>
<organism evidence="2">
    <name type="scientific">Menopon gallinae</name>
    <name type="common">poultry shaft louse</name>
    <dbReference type="NCBI Taxonomy" id="328185"/>
    <lineage>
        <taxon>Eukaryota</taxon>
        <taxon>Metazoa</taxon>
        <taxon>Ecdysozoa</taxon>
        <taxon>Arthropoda</taxon>
        <taxon>Hexapoda</taxon>
        <taxon>Insecta</taxon>
        <taxon>Pterygota</taxon>
        <taxon>Neoptera</taxon>
        <taxon>Paraneoptera</taxon>
        <taxon>Psocodea</taxon>
        <taxon>Troctomorpha</taxon>
        <taxon>Phthiraptera</taxon>
        <taxon>Amblycera</taxon>
        <taxon>Menoponidae</taxon>
        <taxon>Menopon</taxon>
    </lineage>
</organism>
<protein>
    <submittedName>
        <fullName evidence="2">Uncharacterized protein</fullName>
    </submittedName>
</protein>
<reference evidence="2" key="1">
    <citation type="journal article" date="2024" name="Gigascience">
        <title>Chromosome-level genome of the poultry shaft louse Menopon gallinae provides insight into the host-switching and adaptive evolution of parasitic lice.</title>
        <authorList>
            <person name="Xu Y."/>
            <person name="Ma L."/>
            <person name="Liu S."/>
            <person name="Liang Y."/>
            <person name="Liu Q."/>
            <person name="He Z."/>
            <person name="Tian L."/>
            <person name="Duan Y."/>
            <person name="Cai W."/>
            <person name="Li H."/>
            <person name="Song F."/>
        </authorList>
    </citation>
    <scope>NUCLEOTIDE SEQUENCE</scope>
    <source>
        <strain evidence="2">Cailab_2023a</strain>
    </source>
</reference>
<feature type="compositionally biased region" description="Basic and acidic residues" evidence="1">
    <location>
        <begin position="54"/>
        <end position="75"/>
    </location>
</feature>
<accession>A0AAW2HEG2</accession>
<evidence type="ECO:0000256" key="1">
    <source>
        <dbReference type="SAM" id="MobiDB-lite"/>
    </source>
</evidence>
<sequence length="139" mass="16397">MLCHFPGIFLVERLRSEKLKRSHTDVIVSGYFIPGWSLSLATAGKCRDWSPERKRWKPNERASRDEKMDVDRSSSDEDDICEVDDMRMDYEAESWHHEGMDVSEVSAELVQLPTTVNRRRNFCARKLGSHPRKRKWSWL</sequence>
<feature type="region of interest" description="Disordered" evidence="1">
    <location>
        <begin position="54"/>
        <end position="77"/>
    </location>
</feature>
<proteinExistence type="predicted"/>